<evidence type="ECO:0000313" key="1">
    <source>
        <dbReference type="EMBL" id="SPY95003.1"/>
    </source>
</evidence>
<evidence type="ECO:0000313" key="2">
    <source>
        <dbReference type="Proteomes" id="UP000251485"/>
    </source>
</evidence>
<proteinExistence type="predicted"/>
<organism evidence="1 2">
    <name type="scientific">Proteus mirabilis</name>
    <dbReference type="NCBI Taxonomy" id="584"/>
    <lineage>
        <taxon>Bacteria</taxon>
        <taxon>Pseudomonadati</taxon>
        <taxon>Pseudomonadota</taxon>
        <taxon>Gammaproteobacteria</taxon>
        <taxon>Enterobacterales</taxon>
        <taxon>Morganellaceae</taxon>
        <taxon>Proteus</taxon>
    </lineage>
</organism>
<dbReference type="AlphaFoldDB" id="A0A2X1Z587"/>
<reference evidence="1 2" key="1">
    <citation type="submission" date="2018-06" db="EMBL/GenBank/DDBJ databases">
        <authorList>
            <consortium name="Pathogen Informatics"/>
            <person name="Doyle S."/>
        </authorList>
    </citation>
    <scope>NUCLEOTIDE SEQUENCE [LARGE SCALE GENOMIC DNA]</scope>
    <source>
        <strain evidence="1 2">NCTC10975</strain>
    </source>
</reference>
<dbReference type="Proteomes" id="UP000251485">
    <property type="component" value="Unassembled WGS sequence"/>
</dbReference>
<gene>
    <name evidence="1" type="ORF">NCTC10975_01367</name>
</gene>
<sequence>MIGLGSVHLHCAMVYLYYQPNFDEEKTDGYAK</sequence>
<dbReference type="EMBL" id="UAUE01000007">
    <property type="protein sequence ID" value="SPY95003.1"/>
    <property type="molecule type" value="Genomic_DNA"/>
</dbReference>
<protein>
    <submittedName>
        <fullName evidence="1">Uncharacterized protein</fullName>
    </submittedName>
</protein>
<accession>A0A2X1Z587</accession>
<name>A0A2X1Z587_PROMI</name>